<dbReference type="InterPro" id="IPR009057">
    <property type="entry name" value="Homeodomain-like_sf"/>
</dbReference>
<keyword evidence="4" id="KW-0472">Membrane</keyword>
<dbReference type="Proteomes" id="UP000519897">
    <property type="component" value="Unassembled WGS sequence"/>
</dbReference>
<keyword evidence="2 6" id="KW-0238">DNA-binding</keyword>
<evidence type="ECO:0000256" key="4">
    <source>
        <dbReference type="SAM" id="Phobius"/>
    </source>
</evidence>
<dbReference type="GO" id="GO:0003700">
    <property type="term" value="F:DNA-binding transcription factor activity"/>
    <property type="evidence" value="ECO:0007669"/>
    <property type="project" value="InterPro"/>
</dbReference>
<feature type="domain" description="HTH araC/xylS-type" evidence="5">
    <location>
        <begin position="224"/>
        <end position="329"/>
    </location>
</feature>
<keyword evidence="4" id="KW-0812">Transmembrane</keyword>
<keyword evidence="4" id="KW-1133">Transmembrane helix</keyword>
<evidence type="ECO:0000256" key="3">
    <source>
        <dbReference type="ARBA" id="ARBA00023163"/>
    </source>
</evidence>
<dbReference type="PANTHER" id="PTHR43280:SF29">
    <property type="entry name" value="ARAC-FAMILY TRANSCRIPTIONAL REGULATOR"/>
    <property type="match status" value="1"/>
</dbReference>
<name>A0A7W6LFN2_9HYPH</name>
<feature type="transmembrane region" description="Helical" evidence="4">
    <location>
        <begin position="150"/>
        <end position="173"/>
    </location>
</feature>
<evidence type="ECO:0000313" key="6">
    <source>
        <dbReference type="EMBL" id="MBB4143465.1"/>
    </source>
</evidence>
<dbReference type="PROSITE" id="PS01124">
    <property type="entry name" value="HTH_ARAC_FAMILY_2"/>
    <property type="match status" value="1"/>
</dbReference>
<dbReference type="Gene3D" id="1.10.10.60">
    <property type="entry name" value="Homeodomain-like"/>
    <property type="match status" value="1"/>
</dbReference>
<dbReference type="SMART" id="SM00342">
    <property type="entry name" value="HTH_ARAC"/>
    <property type="match status" value="1"/>
</dbReference>
<dbReference type="EMBL" id="JACIEC010000001">
    <property type="protein sequence ID" value="MBB4143465.1"/>
    <property type="molecule type" value="Genomic_DNA"/>
</dbReference>
<evidence type="ECO:0000313" key="7">
    <source>
        <dbReference type="Proteomes" id="UP000519897"/>
    </source>
</evidence>
<dbReference type="GO" id="GO:0043565">
    <property type="term" value="F:sequence-specific DNA binding"/>
    <property type="evidence" value="ECO:0007669"/>
    <property type="project" value="InterPro"/>
</dbReference>
<keyword evidence="1" id="KW-0805">Transcription regulation</keyword>
<dbReference type="InterPro" id="IPR018060">
    <property type="entry name" value="HTH_AraC"/>
</dbReference>
<keyword evidence="7" id="KW-1185">Reference proteome</keyword>
<proteinExistence type="predicted"/>
<feature type="transmembrane region" description="Helical" evidence="4">
    <location>
        <begin position="112"/>
        <end position="129"/>
    </location>
</feature>
<evidence type="ECO:0000256" key="2">
    <source>
        <dbReference type="ARBA" id="ARBA00023125"/>
    </source>
</evidence>
<feature type="transmembrane region" description="Helical" evidence="4">
    <location>
        <begin position="34"/>
        <end position="52"/>
    </location>
</feature>
<protein>
    <submittedName>
        <fullName evidence="6">AraC-like DNA-binding protein</fullName>
    </submittedName>
</protein>
<dbReference type="AlphaFoldDB" id="A0A7W6LFN2"/>
<feature type="transmembrane region" description="Helical" evidence="4">
    <location>
        <begin position="179"/>
        <end position="201"/>
    </location>
</feature>
<organism evidence="6 7">
    <name type="scientific">Rhizobium rhizoryzae</name>
    <dbReference type="NCBI Taxonomy" id="451876"/>
    <lineage>
        <taxon>Bacteria</taxon>
        <taxon>Pseudomonadati</taxon>
        <taxon>Pseudomonadota</taxon>
        <taxon>Alphaproteobacteria</taxon>
        <taxon>Hyphomicrobiales</taxon>
        <taxon>Rhizobiaceae</taxon>
        <taxon>Rhizobium/Agrobacterium group</taxon>
        <taxon>Rhizobium</taxon>
    </lineage>
</organism>
<reference evidence="6 7" key="1">
    <citation type="submission" date="2020-08" db="EMBL/GenBank/DDBJ databases">
        <title>Genomic Encyclopedia of Type Strains, Phase IV (KMG-IV): sequencing the most valuable type-strain genomes for metagenomic binning, comparative biology and taxonomic classification.</title>
        <authorList>
            <person name="Goeker M."/>
        </authorList>
    </citation>
    <scope>NUCLEOTIDE SEQUENCE [LARGE SCALE GENOMIC DNA]</scope>
    <source>
        <strain evidence="6 7">DSM 29514</strain>
    </source>
</reference>
<dbReference type="SUPFAM" id="SSF46689">
    <property type="entry name" value="Homeodomain-like"/>
    <property type="match status" value="1"/>
</dbReference>
<keyword evidence="3" id="KW-0804">Transcription</keyword>
<evidence type="ECO:0000259" key="5">
    <source>
        <dbReference type="PROSITE" id="PS01124"/>
    </source>
</evidence>
<dbReference type="Pfam" id="PF12833">
    <property type="entry name" value="HTH_18"/>
    <property type="match status" value="1"/>
</dbReference>
<gene>
    <name evidence="6" type="ORF">GGQ72_001964</name>
</gene>
<evidence type="ECO:0000256" key="1">
    <source>
        <dbReference type="ARBA" id="ARBA00023015"/>
    </source>
</evidence>
<accession>A0A7W6LFN2</accession>
<dbReference type="PANTHER" id="PTHR43280">
    <property type="entry name" value="ARAC-FAMILY TRANSCRIPTIONAL REGULATOR"/>
    <property type="match status" value="1"/>
</dbReference>
<sequence length="338" mass="37305">MLSIPLPFIVGLVFALTLYRNLKGVETPGSKRYFTVFLIAYALQGIIIGLRFGYGVGWLHLVQPATAAAMPPLAYLAFRSLAAIRSEKPWLHVLPFLAVAMAVAFFPFLTDLLLMTTFIAYGVLLYRFTYDHPDAVAETPLPRMLPALRAARLCAVLLLFFGLTDAGLAAFTFLYGNEAVPAVVTAMNIAVLVTVAVYGFAPQAFGRDRPALEPEKTVPSADDQALLIRIQEALDAKDLYRQEDLSLAKLARRVGAPARDVSAAINRATGLNVSQFVNNRRIREVCRLLEETDQPLTTMMLDAGFATKSNFNREFRRVTGMSPSEWRSKLRASLISKT</sequence>
<feature type="transmembrane region" description="Helical" evidence="4">
    <location>
        <begin position="6"/>
        <end position="22"/>
    </location>
</feature>
<dbReference type="RefSeq" id="WP_165133204.1">
    <property type="nucleotide sequence ID" value="NZ_CP049250.1"/>
</dbReference>
<comment type="caution">
    <text evidence="6">The sequence shown here is derived from an EMBL/GenBank/DDBJ whole genome shotgun (WGS) entry which is preliminary data.</text>
</comment>